<proteinExistence type="predicted"/>
<evidence type="ECO:0000256" key="1">
    <source>
        <dbReference type="SAM" id="MobiDB-lite"/>
    </source>
</evidence>
<feature type="transmembrane region" description="Helical" evidence="2">
    <location>
        <begin position="399"/>
        <end position="415"/>
    </location>
</feature>
<feature type="transmembrane region" description="Helical" evidence="2">
    <location>
        <begin position="283"/>
        <end position="309"/>
    </location>
</feature>
<feature type="transmembrane region" description="Helical" evidence="2">
    <location>
        <begin position="251"/>
        <end position="276"/>
    </location>
</feature>
<dbReference type="RefSeq" id="WP_243567521.1">
    <property type="nucleotide sequence ID" value="NZ_BAAARD010000001.1"/>
</dbReference>
<feature type="transmembrane region" description="Helical" evidence="2">
    <location>
        <begin position="333"/>
        <end position="355"/>
    </location>
</feature>
<sequence>MAKTQADLEARIAQLEAENRELRSRESELGTAGDEADASAGTGGRRKSGRWRSVVSGILVVLALLLTPVALLSSWARLELVDTDRFVATFAPLADDPEVQAFVADTVTGIIEEQVDIPGLTSQVFDGIRSLDLPPRAADALGLLEGPAAQGLQALVAQTVSQVIASDAFADTWATALRVSHRQAIAAIQGDPNAALEIGPGGQLSVQLGPIIETVKQQLIDRGVGFASAIPVVNQSIAIAQADSLVLVQTVYALAVAVGTWLPWVVLAMLVGGVLLARNRPRAFVWTAAGFALVMATLAAGVGIGRLFFVGTVSPSIMPAGAAGALYEQIIELIRSTIVAGLVLGLLTAIIAWWAGPFRPARALRGFSNAMFAAIRRQAAKYGVTTGAFGVALDRFRSAAYLGIALIAVLVVLFGRPLTTGLVVTTVLVALLAILLVELLRRPAEEGLDAQQADADGEADAVAAVAAGGTPDATVADEAVATARGRE</sequence>
<keyword evidence="4" id="KW-1185">Reference proteome</keyword>
<feature type="transmembrane region" description="Helical" evidence="2">
    <location>
        <begin position="54"/>
        <end position="76"/>
    </location>
</feature>
<keyword evidence="2" id="KW-0472">Membrane</keyword>
<gene>
    <name evidence="3" type="ORF">MTP13_09675</name>
</gene>
<keyword evidence="2" id="KW-0812">Transmembrane</keyword>
<feature type="transmembrane region" description="Helical" evidence="2">
    <location>
        <begin position="421"/>
        <end position="440"/>
    </location>
</feature>
<dbReference type="CDD" id="cd14686">
    <property type="entry name" value="bZIP"/>
    <property type="match status" value="1"/>
</dbReference>
<evidence type="ECO:0000313" key="3">
    <source>
        <dbReference type="EMBL" id="UOE24646.1"/>
    </source>
</evidence>
<dbReference type="EMBL" id="CP094533">
    <property type="protein sequence ID" value="UOE24646.1"/>
    <property type="molecule type" value="Genomic_DNA"/>
</dbReference>
<dbReference type="Proteomes" id="UP000831304">
    <property type="component" value="Chromosome"/>
</dbReference>
<organism evidence="3 4">
    <name type="scientific">Agromyces soli</name>
    <dbReference type="NCBI Taxonomy" id="659012"/>
    <lineage>
        <taxon>Bacteria</taxon>
        <taxon>Bacillati</taxon>
        <taxon>Actinomycetota</taxon>
        <taxon>Actinomycetes</taxon>
        <taxon>Micrococcales</taxon>
        <taxon>Microbacteriaceae</taxon>
        <taxon>Agromyces</taxon>
    </lineage>
</organism>
<reference evidence="3 4" key="1">
    <citation type="submission" date="2022-03" db="EMBL/GenBank/DDBJ databases">
        <title>Agromyces sp. isolated from the gut of P. brevitarsis seulensis larvae.</title>
        <authorList>
            <person name="Won M."/>
            <person name="Kwon S.-W."/>
        </authorList>
    </citation>
    <scope>NUCLEOTIDE SEQUENCE [LARGE SCALE GENOMIC DNA]</scope>
    <source>
        <strain evidence="3 4">KACC 16215</strain>
    </source>
</reference>
<name>A0ABY4AR30_9MICO</name>
<keyword evidence="2" id="KW-1133">Transmembrane helix</keyword>
<protein>
    <submittedName>
        <fullName evidence="3">BZIP transcription factor</fullName>
    </submittedName>
</protein>
<evidence type="ECO:0000256" key="2">
    <source>
        <dbReference type="SAM" id="Phobius"/>
    </source>
</evidence>
<feature type="region of interest" description="Disordered" evidence="1">
    <location>
        <begin position="20"/>
        <end position="48"/>
    </location>
</feature>
<evidence type="ECO:0000313" key="4">
    <source>
        <dbReference type="Proteomes" id="UP000831304"/>
    </source>
</evidence>
<accession>A0ABY4AR30</accession>